<organism evidence="5 6">
    <name type="scientific">Phaeovulum vinaykumarii</name>
    <dbReference type="NCBI Taxonomy" id="407234"/>
    <lineage>
        <taxon>Bacteria</taxon>
        <taxon>Pseudomonadati</taxon>
        <taxon>Pseudomonadota</taxon>
        <taxon>Alphaproteobacteria</taxon>
        <taxon>Rhodobacterales</taxon>
        <taxon>Paracoccaceae</taxon>
        <taxon>Phaeovulum</taxon>
    </lineage>
</organism>
<name>A0A1N7M8Z7_9RHOB</name>
<evidence type="ECO:0000256" key="3">
    <source>
        <dbReference type="ARBA" id="ARBA00023239"/>
    </source>
</evidence>
<evidence type="ECO:0000256" key="1">
    <source>
        <dbReference type="ARBA" id="ARBA00005568"/>
    </source>
</evidence>
<dbReference type="AlphaFoldDB" id="A0A1N7M8Z7"/>
<dbReference type="PANTHER" id="PTHR30502">
    <property type="entry name" value="2-KETO-3-DEOXY-L-RHAMNONATE ALDOLASE"/>
    <property type="match status" value="1"/>
</dbReference>
<evidence type="ECO:0000313" key="5">
    <source>
        <dbReference type="EMBL" id="SIS82441.1"/>
    </source>
</evidence>
<reference evidence="6" key="1">
    <citation type="submission" date="2017-01" db="EMBL/GenBank/DDBJ databases">
        <authorList>
            <person name="Varghese N."/>
            <person name="Submissions S."/>
        </authorList>
    </citation>
    <scope>NUCLEOTIDE SEQUENCE [LARGE SCALE GENOMIC DNA]</scope>
    <source>
        <strain evidence="6">DSM 18714</strain>
    </source>
</reference>
<dbReference type="Proteomes" id="UP000186098">
    <property type="component" value="Unassembled WGS sequence"/>
</dbReference>
<protein>
    <submittedName>
        <fullName evidence="5">4-hydroxy-2-oxoheptanedioate aldolase</fullName>
    </submittedName>
</protein>
<proteinExistence type="inferred from homology"/>
<dbReference type="Pfam" id="PF03328">
    <property type="entry name" value="HpcH_HpaI"/>
    <property type="match status" value="1"/>
</dbReference>
<evidence type="ECO:0000313" key="6">
    <source>
        <dbReference type="Proteomes" id="UP000186098"/>
    </source>
</evidence>
<dbReference type="PANTHER" id="PTHR30502:SF0">
    <property type="entry name" value="PHOSPHOENOLPYRUVATE CARBOXYLASE FAMILY PROTEIN"/>
    <property type="match status" value="1"/>
</dbReference>
<dbReference type="GO" id="GO:0046872">
    <property type="term" value="F:metal ion binding"/>
    <property type="evidence" value="ECO:0007669"/>
    <property type="project" value="UniProtKB-KW"/>
</dbReference>
<dbReference type="EMBL" id="FTOM01000006">
    <property type="protein sequence ID" value="SIS82441.1"/>
    <property type="molecule type" value="Genomic_DNA"/>
</dbReference>
<dbReference type="GO" id="GO:0005737">
    <property type="term" value="C:cytoplasm"/>
    <property type="evidence" value="ECO:0007669"/>
    <property type="project" value="TreeGrafter"/>
</dbReference>
<dbReference type="GO" id="GO:0016832">
    <property type="term" value="F:aldehyde-lyase activity"/>
    <property type="evidence" value="ECO:0007669"/>
    <property type="project" value="TreeGrafter"/>
</dbReference>
<dbReference type="InterPro" id="IPR015813">
    <property type="entry name" value="Pyrv/PenolPyrv_kinase-like_dom"/>
</dbReference>
<dbReference type="InterPro" id="IPR050251">
    <property type="entry name" value="HpcH-HpaI_aldolase"/>
</dbReference>
<dbReference type="OrthoDB" id="9802624at2"/>
<sequence>MTPLKTRVLAGEMVPAAWCDFGSADVAEAMVHNGWPVQVIDGEHGIGDLERWVGIARAIEAAGGTPILRVPEGAPALLKRVLDRGFRSIIVPMVNTAEQARQIVEACLYPGQGGARGFGAPLARAAGFGARTDYVTEAGDELLLILQCETVEAVENLAQICAVPGVGMIFIGPNDLSGSMGMLGQLAAPEFHAMLARIEATCAAAGMPLGTITGPGRGYSVLRDKGYRLAVAEADVVLLARAAAAAAQARDAELAGEGVAPTSFGY</sequence>
<dbReference type="Gene3D" id="3.20.20.60">
    <property type="entry name" value="Phosphoenolpyruvate-binding domains"/>
    <property type="match status" value="1"/>
</dbReference>
<gene>
    <name evidence="5" type="ORF">SAMN05421795_10661</name>
</gene>
<dbReference type="InterPro" id="IPR005000">
    <property type="entry name" value="Aldolase/citrate-lyase_domain"/>
</dbReference>
<comment type="similarity">
    <text evidence="1">Belongs to the HpcH/HpaI aldolase family.</text>
</comment>
<feature type="domain" description="HpcH/HpaI aldolase/citrate lyase" evidence="4">
    <location>
        <begin position="22"/>
        <end position="229"/>
    </location>
</feature>
<keyword evidence="6" id="KW-1185">Reference proteome</keyword>
<dbReference type="InterPro" id="IPR040442">
    <property type="entry name" value="Pyrv_kinase-like_dom_sf"/>
</dbReference>
<evidence type="ECO:0000259" key="4">
    <source>
        <dbReference type="Pfam" id="PF03328"/>
    </source>
</evidence>
<dbReference type="STRING" id="407234.SAMN05421795_10661"/>
<keyword evidence="3" id="KW-0456">Lyase</keyword>
<keyword evidence="2" id="KW-0479">Metal-binding</keyword>
<evidence type="ECO:0000256" key="2">
    <source>
        <dbReference type="ARBA" id="ARBA00022723"/>
    </source>
</evidence>
<accession>A0A1N7M8Z7</accession>
<dbReference type="SUPFAM" id="SSF51621">
    <property type="entry name" value="Phosphoenolpyruvate/pyruvate domain"/>
    <property type="match status" value="1"/>
</dbReference>
<dbReference type="RefSeq" id="WP_076366406.1">
    <property type="nucleotide sequence ID" value="NZ_FTOM01000006.1"/>
</dbReference>